<keyword evidence="4 10" id="KW-0813">Transport</keyword>
<evidence type="ECO:0000256" key="7">
    <source>
        <dbReference type="ARBA" id="ARBA00023136"/>
    </source>
</evidence>
<keyword evidence="9 10" id="KW-0066">ATP synthesis</keyword>
<keyword evidence="14" id="KW-1185">Reference proteome</keyword>
<proteinExistence type="inferred from homology"/>
<dbReference type="HAMAP" id="MF_00530">
    <property type="entry name" value="ATP_synth_epsil_bac"/>
    <property type="match status" value="1"/>
</dbReference>
<evidence type="ECO:0000256" key="10">
    <source>
        <dbReference type="HAMAP-Rule" id="MF_00530"/>
    </source>
</evidence>
<evidence type="ECO:0000313" key="14">
    <source>
        <dbReference type="Proteomes" id="UP001519924"/>
    </source>
</evidence>
<evidence type="ECO:0000256" key="9">
    <source>
        <dbReference type="ARBA" id="ARBA00023310"/>
    </source>
</evidence>
<evidence type="ECO:0000256" key="3">
    <source>
        <dbReference type="ARBA" id="ARBA00005712"/>
    </source>
</evidence>
<dbReference type="PANTHER" id="PTHR13822">
    <property type="entry name" value="ATP SYNTHASE DELTA/EPSILON CHAIN"/>
    <property type="match status" value="1"/>
</dbReference>
<dbReference type="InterPro" id="IPR036771">
    <property type="entry name" value="ATPsynth_dsu/esu_N"/>
</dbReference>
<keyword evidence="6 10" id="KW-0406">Ion transport</keyword>
<feature type="domain" description="ATP synthase F1 complex delta/epsilon subunit N-terminal" evidence="12">
    <location>
        <begin position="6"/>
        <end position="85"/>
    </location>
</feature>
<keyword evidence="7 10" id="KW-0472">Membrane</keyword>
<reference evidence="13 14" key="1">
    <citation type="submission" date="2021-08" db="EMBL/GenBank/DDBJ databases">
        <title>Caldovatus sediminis gen. nov., sp. nov., a moderately thermophilic bacterium isolated from a hot spring.</title>
        <authorList>
            <person name="Hu C.-J."/>
            <person name="Li W.-J."/>
            <person name="Xian W.-D."/>
        </authorList>
    </citation>
    <scope>NUCLEOTIDE SEQUENCE [LARGE SCALE GENOMIC DNA]</scope>
    <source>
        <strain evidence="13 14">SYSU G05006</strain>
    </source>
</reference>
<accession>A0ABS7EZJ7</accession>
<evidence type="ECO:0000256" key="5">
    <source>
        <dbReference type="ARBA" id="ARBA00022781"/>
    </source>
</evidence>
<dbReference type="Pfam" id="PF02823">
    <property type="entry name" value="ATP-synt_DE_N"/>
    <property type="match status" value="1"/>
</dbReference>
<comment type="caution">
    <text evidence="13">The sequence shown here is derived from an EMBL/GenBank/DDBJ whole genome shotgun (WGS) entry which is preliminary data.</text>
</comment>
<comment type="function">
    <text evidence="1 10">Produces ATP from ADP in the presence of a proton gradient across the membrane.</text>
</comment>
<evidence type="ECO:0000259" key="12">
    <source>
        <dbReference type="Pfam" id="PF02823"/>
    </source>
</evidence>
<evidence type="ECO:0000256" key="1">
    <source>
        <dbReference type="ARBA" id="ARBA00003543"/>
    </source>
</evidence>
<organism evidence="13 14">
    <name type="scientific">Caldovatus aquaticus</name>
    <dbReference type="NCBI Taxonomy" id="2865671"/>
    <lineage>
        <taxon>Bacteria</taxon>
        <taxon>Pseudomonadati</taxon>
        <taxon>Pseudomonadota</taxon>
        <taxon>Alphaproteobacteria</taxon>
        <taxon>Acetobacterales</taxon>
        <taxon>Roseomonadaceae</taxon>
        <taxon>Caldovatus</taxon>
    </lineage>
</organism>
<evidence type="ECO:0000256" key="8">
    <source>
        <dbReference type="ARBA" id="ARBA00023196"/>
    </source>
</evidence>
<dbReference type="NCBIfam" id="TIGR01216">
    <property type="entry name" value="ATP_synt_epsi"/>
    <property type="match status" value="1"/>
</dbReference>
<evidence type="ECO:0000256" key="11">
    <source>
        <dbReference type="RuleBase" id="RU003656"/>
    </source>
</evidence>
<dbReference type="PANTHER" id="PTHR13822:SF10">
    <property type="entry name" value="ATP SYNTHASE EPSILON CHAIN, CHLOROPLASTIC"/>
    <property type="match status" value="1"/>
</dbReference>
<evidence type="ECO:0000256" key="6">
    <source>
        <dbReference type="ARBA" id="ARBA00023065"/>
    </source>
</evidence>
<evidence type="ECO:0000256" key="2">
    <source>
        <dbReference type="ARBA" id="ARBA00004184"/>
    </source>
</evidence>
<keyword evidence="10" id="KW-1003">Cell membrane</keyword>
<dbReference type="RefSeq" id="WP_220116287.1">
    <property type="nucleotide sequence ID" value="NZ_JAHZUY010000006.1"/>
</dbReference>
<sequence>MAGGTFRFELVSPARLLLSRDVEMAVIPSAEGEMGVLAGHAPMIVALRGGVIRVRENGQETERLFVAGGFAEVTPARCTVLADEATPVATLSRSAAEERLREAEAALAALPADAAPERRDAAMARLLSARAMREAAEAA</sequence>
<dbReference type="Gene3D" id="2.60.15.10">
    <property type="entry name" value="F0F1 ATP synthase delta/epsilon subunit, N-terminal"/>
    <property type="match status" value="1"/>
</dbReference>
<keyword evidence="8 10" id="KW-0139">CF(1)</keyword>
<evidence type="ECO:0000313" key="13">
    <source>
        <dbReference type="EMBL" id="MBW8268786.1"/>
    </source>
</evidence>
<protein>
    <recommendedName>
        <fullName evidence="10">ATP synthase epsilon chain</fullName>
    </recommendedName>
    <alternativeName>
        <fullName evidence="10">ATP synthase F1 sector epsilon subunit</fullName>
    </alternativeName>
    <alternativeName>
        <fullName evidence="10">F-ATPase epsilon subunit</fullName>
    </alternativeName>
</protein>
<name>A0ABS7EZJ7_9PROT</name>
<comment type="subunit">
    <text evidence="10 11">F-type ATPases have 2 components, CF(1) - the catalytic core - and CF(0) - the membrane proton channel. CF(1) has five subunits: alpha(3), beta(3), gamma(1), delta(1), epsilon(1). CF(0) has three main subunits: a, b and c.</text>
</comment>
<gene>
    <name evidence="10 13" type="primary">atpC</name>
    <name evidence="13" type="ORF">K1J50_04740</name>
</gene>
<comment type="similarity">
    <text evidence="3 10 11">Belongs to the ATPase epsilon chain family.</text>
</comment>
<dbReference type="Proteomes" id="UP001519924">
    <property type="component" value="Unassembled WGS sequence"/>
</dbReference>
<keyword evidence="5 10" id="KW-0375">Hydrogen ion transport</keyword>
<comment type="subcellular location">
    <subcellularLocation>
        <location evidence="10">Cell membrane</location>
        <topology evidence="10">Peripheral membrane protein</topology>
    </subcellularLocation>
    <subcellularLocation>
        <location evidence="2">Endomembrane system</location>
        <topology evidence="2">Peripheral membrane protein</topology>
    </subcellularLocation>
</comment>
<dbReference type="InterPro" id="IPR001469">
    <property type="entry name" value="ATP_synth_F1_dsu/esu"/>
</dbReference>
<dbReference type="CDD" id="cd12152">
    <property type="entry name" value="F1-ATPase_delta"/>
    <property type="match status" value="1"/>
</dbReference>
<dbReference type="InterPro" id="IPR020546">
    <property type="entry name" value="ATP_synth_F1_dsu/esu_N"/>
</dbReference>
<dbReference type="EMBL" id="JAHZUY010000006">
    <property type="protein sequence ID" value="MBW8268786.1"/>
    <property type="molecule type" value="Genomic_DNA"/>
</dbReference>
<dbReference type="SUPFAM" id="SSF51344">
    <property type="entry name" value="Epsilon subunit of F1F0-ATP synthase N-terminal domain"/>
    <property type="match status" value="1"/>
</dbReference>
<evidence type="ECO:0000256" key="4">
    <source>
        <dbReference type="ARBA" id="ARBA00022448"/>
    </source>
</evidence>